<feature type="transmembrane region" description="Helical" evidence="12">
    <location>
        <begin position="48"/>
        <end position="70"/>
    </location>
</feature>
<dbReference type="GO" id="GO:0015379">
    <property type="term" value="F:potassium:chloride symporter activity"/>
    <property type="evidence" value="ECO:0007669"/>
    <property type="project" value="InterPro"/>
</dbReference>
<dbReference type="GO" id="GO:0046872">
    <property type="term" value="F:metal ion binding"/>
    <property type="evidence" value="ECO:0007669"/>
    <property type="project" value="UniProtKB-KW"/>
</dbReference>
<evidence type="ECO:0000256" key="4">
    <source>
        <dbReference type="ARBA" id="ARBA00022538"/>
    </source>
</evidence>
<feature type="transmembrane region" description="Helical" evidence="12">
    <location>
        <begin position="250"/>
        <end position="270"/>
    </location>
</feature>
<feature type="transmembrane region" description="Helical" evidence="12">
    <location>
        <begin position="276"/>
        <end position="297"/>
    </location>
</feature>
<dbReference type="Proteomes" id="UP000030826">
    <property type="component" value="Unassembled WGS sequence"/>
</dbReference>
<dbReference type="GO" id="GO:0005886">
    <property type="term" value="C:plasma membrane"/>
    <property type="evidence" value="ECO:0007669"/>
    <property type="project" value="UniProtKB-SubCell"/>
</dbReference>
<dbReference type="InterPro" id="IPR004772">
    <property type="entry name" value="TrkH"/>
</dbReference>
<feature type="binding site" evidence="11">
    <location>
        <position position="294"/>
    </location>
    <ligand>
        <name>K(+)</name>
        <dbReference type="ChEBI" id="CHEBI:29103"/>
    </ligand>
</feature>
<dbReference type="InterPro" id="IPR003445">
    <property type="entry name" value="Cat_transpt"/>
</dbReference>
<keyword evidence="3 10" id="KW-1003">Cell membrane</keyword>
<evidence type="ECO:0000256" key="10">
    <source>
        <dbReference type="PIRNR" id="PIRNR006247"/>
    </source>
</evidence>
<proteinExistence type="inferred from homology"/>
<keyword evidence="10" id="KW-0997">Cell inner membrane</keyword>
<feature type="transmembrane region" description="Helical" evidence="12">
    <location>
        <begin position="215"/>
        <end position="238"/>
    </location>
</feature>
<evidence type="ECO:0000256" key="1">
    <source>
        <dbReference type="ARBA" id="ARBA00004651"/>
    </source>
</evidence>
<protein>
    <recommendedName>
        <fullName evidence="10">Trk system potassium uptake protein</fullName>
    </recommendedName>
</protein>
<feature type="transmembrane region" description="Helical" evidence="12">
    <location>
        <begin position="331"/>
        <end position="350"/>
    </location>
</feature>
<gene>
    <name evidence="13" type="ORF">LA66_03015</name>
</gene>
<evidence type="ECO:0000313" key="14">
    <source>
        <dbReference type="Proteomes" id="UP000030826"/>
    </source>
</evidence>
<comment type="similarity">
    <text evidence="10">Belongs to the TrkH potassium transport family.</text>
</comment>
<keyword evidence="8 10" id="KW-0406">Ion transport</keyword>
<dbReference type="PIRSF" id="PIRSF006247">
    <property type="entry name" value="TrkH"/>
    <property type="match status" value="1"/>
</dbReference>
<evidence type="ECO:0000256" key="7">
    <source>
        <dbReference type="ARBA" id="ARBA00022989"/>
    </source>
</evidence>
<feature type="transmembrane region" description="Helical" evidence="12">
    <location>
        <begin position="371"/>
        <end position="395"/>
    </location>
</feature>
<feature type="binding site" evidence="11">
    <location>
        <position position="293"/>
    </location>
    <ligand>
        <name>K(+)</name>
        <dbReference type="ChEBI" id="CHEBI:29103"/>
    </ligand>
</feature>
<keyword evidence="5 12" id="KW-0812">Transmembrane</keyword>
<evidence type="ECO:0000256" key="11">
    <source>
        <dbReference type="PIRSR" id="PIRSR006247-1"/>
    </source>
</evidence>
<keyword evidence="9 10" id="KW-0472">Membrane</keyword>
<evidence type="ECO:0000313" key="13">
    <source>
        <dbReference type="EMBL" id="KHJ55635.1"/>
    </source>
</evidence>
<feature type="binding site" evidence="11">
    <location>
        <position position="410"/>
    </location>
    <ligand>
        <name>K(+)</name>
        <dbReference type="ChEBI" id="CHEBI:29103"/>
    </ligand>
</feature>
<evidence type="ECO:0000256" key="8">
    <source>
        <dbReference type="ARBA" id="ARBA00023065"/>
    </source>
</evidence>
<evidence type="ECO:0000256" key="5">
    <source>
        <dbReference type="ARBA" id="ARBA00022692"/>
    </source>
</evidence>
<keyword evidence="4 10" id="KW-0633">Potassium transport</keyword>
<dbReference type="STRING" id="370622.LA66_03015"/>
<comment type="subcellular location">
    <subcellularLocation>
        <location evidence="10">Cell inner membrane</location>
        <topology evidence="10">Multi-pass membrane protein</topology>
    </subcellularLocation>
    <subcellularLocation>
        <location evidence="1">Cell membrane</location>
        <topology evidence="1">Multi-pass membrane protein</topology>
    </subcellularLocation>
</comment>
<feature type="transmembrane region" description="Helical" evidence="12">
    <location>
        <begin position="304"/>
        <end position="325"/>
    </location>
</feature>
<sequence>MLLPALVDFADGNDDYLVFVGSSLLIAALCSLVAVATRGPRVQPSPRLGFVLVTGVWLVSCAVAAVPLYMASIGLTVSDAVFESVSGLTTTGATVINGLDDMPRGILLWRSLLNWLGGIGIVGMVLLILPSLRVGGLSLFHLESSDRSDKMLPRVQQLASGIVSVYLVLTVACAVSYGSFGMDDFDAVNHAMSTVATGGFSTKDASLGYFDNDGILAVATVFMTLGALPFVLYIRFFLPRQFQRWSDPQVPLFLGICVVATAVLVAMRMVHNEVGFGEALVSSAFNFVSIITTTGFISEDFTRWSHAAVGVFFVAMFIGGCAGSTSGGIKVNRILILWNVVQAGFGRLLRPRSVQSLKYGHRDISADGIQSVTIFVSLFFMLLMLGTAMLATLGLDFVTAFSGALTAVANTGPGFGDVIGPAGNFSAVDDPALWVLSFLMLVGRLEIVTVLILLSPAFWRHR</sequence>
<dbReference type="AlphaFoldDB" id="A0A0B1QA17"/>
<feature type="binding site" evidence="11">
    <location>
        <position position="91"/>
    </location>
    <ligand>
        <name>K(+)</name>
        <dbReference type="ChEBI" id="CHEBI:29103"/>
    </ligand>
</feature>
<evidence type="ECO:0000256" key="2">
    <source>
        <dbReference type="ARBA" id="ARBA00022448"/>
    </source>
</evidence>
<evidence type="ECO:0000256" key="6">
    <source>
        <dbReference type="ARBA" id="ARBA00022958"/>
    </source>
</evidence>
<feature type="transmembrane region" description="Helical" evidence="12">
    <location>
        <begin position="158"/>
        <end position="180"/>
    </location>
</feature>
<accession>A0A0B1QA17</accession>
<feature type="binding site" evidence="11">
    <location>
        <position position="198"/>
    </location>
    <ligand>
        <name>K(+)</name>
        <dbReference type="ChEBI" id="CHEBI:29103"/>
    </ligand>
</feature>
<organism evidence="13 14">
    <name type="scientific">Aureimonas altamirensis</name>
    <dbReference type="NCBI Taxonomy" id="370622"/>
    <lineage>
        <taxon>Bacteria</taxon>
        <taxon>Pseudomonadati</taxon>
        <taxon>Pseudomonadota</taxon>
        <taxon>Alphaproteobacteria</taxon>
        <taxon>Hyphomicrobiales</taxon>
        <taxon>Aurantimonadaceae</taxon>
        <taxon>Aureimonas</taxon>
    </lineage>
</organism>
<comment type="caution">
    <text evidence="13">The sequence shown here is derived from an EMBL/GenBank/DDBJ whole genome shotgun (WGS) entry which is preliminary data.</text>
</comment>
<feature type="transmembrane region" description="Helical" evidence="12">
    <location>
        <begin position="16"/>
        <end position="36"/>
    </location>
</feature>
<name>A0A0B1QA17_9HYPH</name>
<reference evidence="13 14" key="1">
    <citation type="submission" date="2014-09" db="EMBL/GenBank/DDBJ databases">
        <title>Isolation and characterization of Aurantimonas altamirensis ON-56566 from clinical sample following a dog bite.</title>
        <authorList>
            <person name="Eshaghi A."/>
            <person name="Li A."/>
            <person name="Shahinas D."/>
            <person name="Bahn P."/>
            <person name="Kus J.V."/>
            <person name="Patel S.N."/>
        </authorList>
    </citation>
    <scope>NUCLEOTIDE SEQUENCE [LARGE SCALE GENOMIC DNA]</scope>
    <source>
        <strain evidence="13 14">ON-56566</strain>
    </source>
</reference>
<dbReference type="PANTHER" id="PTHR32024:SF3">
    <property type="entry name" value="TRK SYSTEM POTASSIUM UPTAKE PROTEIN"/>
    <property type="match status" value="1"/>
</dbReference>
<evidence type="ECO:0000256" key="12">
    <source>
        <dbReference type="SAM" id="Phobius"/>
    </source>
</evidence>
<dbReference type="EMBL" id="JRFJ01000001">
    <property type="protein sequence ID" value="KHJ55635.1"/>
    <property type="molecule type" value="Genomic_DNA"/>
</dbReference>
<evidence type="ECO:0000256" key="9">
    <source>
        <dbReference type="ARBA" id="ARBA00023136"/>
    </source>
</evidence>
<keyword evidence="2 10" id="KW-0813">Transport</keyword>
<feature type="binding site" evidence="11">
    <location>
        <position position="90"/>
    </location>
    <ligand>
        <name>K(+)</name>
        <dbReference type="ChEBI" id="CHEBI:29103"/>
    </ligand>
</feature>
<dbReference type="Pfam" id="PF02386">
    <property type="entry name" value="TrkH"/>
    <property type="match status" value="1"/>
</dbReference>
<keyword evidence="11" id="KW-0479">Metal-binding</keyword>
<dbReference type="PANTHER" id="PTHR32024">
    <property type="entry name" value="TRK SYSTEM POTASSIUM UPTAKE PROTEIN TRKG-RELATED"/>
    <property type="match status" value="1"/>
</dbReference>
<comment type="function">
    <text evidence="10">Low-affinity potassium transport system. Interacts with Trk system potassium uptake protein TrkA.</text>
</comment>
<feature type="transmembrane region" description="Helical" evidence="12">
    <location>
        <begin position="432"/>
        <end position="454"/>
    </location>
</feature>
<keyword evidence="6 10" id="KW-0630">Potassium</keyword>
<feature type="transmembrane region" description="Helical" evidence="12">
    <location>
        <begin position="112"/>
        <end position="137"/>
    </location>
</feature>
<evidence type="ECO:0000256" key="3">
    <source>
        <dbReference type="ARBA" id="ARBA00022475"/>
    </source>
</evidence>
<keyword evidence="7 12" id="KW-1133">Transmembrane helix</keyword>